<evidence type="ECO:0000256" key="2">
    <source>
        <dbReference type="SAM" id="SignalP"/>
    </source>
</evidence>
<gene>
    <name evidence="3" type="ORF">PT974_02165</name>
</gene>
<proteinExistence type="predicted"/>
<organism evidence="3 4">
    <name type="scientific">Cladobotryum mycophilum</name>
    <dbReference type="NCBI Taxonomy" id="491253"/>
    <lineage>
        <taxon>Eukaryota</taxon>
        <taxon>Fungi</taxon>
        <taxon>Dikarya</taxon>
        <taxon>Ascomycota</taxon>
        <taxon>Pezizomycotina</taxon>
        <taxon>Sordariomycetes</taxon>
        <taxon>Hypocreomycetidae</taxon>
        <taxon>Hypocreales</taxon>
        <taxon>Hypocreaceae</taxon>
        <taxon>Cladobotryum</taxon>
    </lineage>
</organism>
<dbReference type="InterPro" id="IPR007312">
    <property type="entry name" value="Phosphoesterase"/>
</dbReference>
<dbReference type="Pfam" id="PF04185">
    <property type="entry name" value="Phosphoesterase"/>
    <property type="match status" value="1"/>
</dbReference>
<accession>A0ABR0SXA6</accession>
<evidence type="ECO:0000313" key="3">
    <source>
        <dbReference type="EMBL" id="KAK5996821.1"/>
    </source>
</evidence>
<dbReference type="PANTHER" id="PTHR31956:SF1">
    <property type="entry name" value="NON-SPECIFIC PHOSPHOLIPASE C1"/>
    <property type="match status" value="1"/>
</dbReference>
<protein>
    <submittedName>
        <fullName evidence="3">Phospholipase C C</fullName>
    </submittedName>
</protein>
<name>A0ABR0SXA6_9HYPO</name>
<keyword evidence="1" id="KW-0378">Hydrolase</keyword>
<keyword evidence="2" id="KW-0732">Signal</keyword>
<dbReference type="Gene3D" id="3.40.720.10">
    <property type="entry name" value="Alkaline Phosphatase, subunit A"/>
    <property type="match status" value="1"/>
</dbReference>
<reference evidence="3 4" key="1">
    <citation type="submission" date="2024-01" db="EMBL/GenBank/DDBJ databases">
        <title>Complete genome of Cladobotryum mycophilum ATHUM6906.</title>
        <authorList>
            <person name="Christinaki A.C."/>
            <person name="Myridakis A.I."/>
            <person name="Kouvelis V.N."/>
        </authorList>
    </citation>
    <scope>NUCLEOTIDE SEQUENCE [LARGE SCALE GENOMIC DNA]</scope>
    <source>
        <strain evidence="3 4">ATHUM6906</strain>
    </source>
</reference>
<dbReference type="PANTHER" id="PTHR31956">
    <property type="entry name" value="NON-SPECIFIC PHOSPHOLIPASE C4-RELATED"/>
    <property type="match status" value="1"/>
</dbReference>
<evidence type="ECO:0000313" key="4">
    <source>
        <dbReference type="Proteomes" id="UP001338125"/>
    </source>
</evidence>
<evidence type="ECO:0000256" key="1">
    <source>
        <dbReference type="ARBA" id="ARBA00022801"/>
    </source>
</evidence>
<comment type="caution">
    <text evidence="3">The sequence shown here is derived from an EMBL/GenBank/DDBJ whole genome shotgun (WGS) entry which is preliminary data.</text>
</comment>
<dbReference type="InterPro" id="IPR017850">
    <property type="entry name" value="Alkaline_phosphatase_core_sf"/>
</dbReference>
<feature type="chain" id="PRO_5046617264" evidence="2">
    <location>
        <begin position="24"/>
        <end position="618"/>
    </location>
</feature>
<keyword evidence="4" id="KW-1185">Reference proteome</keyword>
<dbReference type="EMBL" id="JAVFKD010000002">
    <property type="protein sequence ID" value="KAK5996821.1"/>
    <property type="molecule type" value="Genomic_DNA"/>
</dbReference>
<sequence>MPVSRFGTPLLATWISLLGYATAGSLKDIDHVVLFMQENRAFDHYFGTMAGVRGFNDANLQMNGDVPVWQQLTPSGQNEKYVNPWYINYLGGNWSEATQCMLSGSNAWYENHVALNGGANDHWAKDNNPASIGFFKRQDLPLHFALADNFLVADMYQEAVVAATNPNRVTWISGSINVPGGPQTPDQGGNPYIDNNASPGCDGGNFNCYPLKWKTTGEYYEDAGTNWQVFQDTDNFDDNAYARFEQFQDAKPGSSLFQRGLQGQTLNTFYERAANGTLPEVSYIVGPMELSEHPPFSPNDGAWLQHKIAQAVLDSPKYNKTVLMISYDETGGWFDHVNPYKSPDGTAGEWIDDPYHQVGHTFAGPGFRLPFYIISPFTRKGGVYTGHADHNSQILFVEKWQAAKGRNVRTNQMVQWRRDHMSDLVEAFDFENPDYSIPSLPSMPEPHRDANGNYDGSSYCESRYPSPNPPVPYTGDGVVHNMSTVVEKGFKPIRGKLTEGRFLVFEMFGAALSQIGGRFVGLSRATSSHDSYSQRWIVHALEIGGDDFRVTTCSGLYICSGGSLCSDQKKALVLTASFAPSKGYAFNIKGTKDYLVANGKGVSDKGSLLHWQVYSVNY</sequence>
<dbReference type="CDD" id="cd16014">
    <property type="entry name" value="PLC"/>
    <property type="match status" value="1"/>
</dbReference>
<feature type="signal peptide" evidence="2">
    <location>
        <begin position="1"/>
        <end position="23"/>
    </location>
</feature>
<dbReference type="Proteomes" id="UP001338125">
    <property type="component" value="Unassembled WGS sequence"/>
</dbReference>